<feature type="domain" description="MacB-like periplasmic core" evidence="9">
    <location>
        <begin position="22"/>
        <end position="231"/>
    </location>
</feature>
<evidence type="ECO:0000313" key="10">
    <source>
        <dbReference type="EMBL" id="MBC5621008.1"/>
    </source>
</evidence>
<evidence type="ECO:0000256" key="5">
    <source>
        <dbReference type="ARBA" id="ARBA00023136"/>
    </source>
</evidence>
<keyword evidence="5 7" id="KW-0472">Membrane</keyword>
<dbReference type="RefSeq" id="WP_186975643.1">
    <property type="nucleotide sequence ID" value="NZ_JACOOH010000003.1"/>
</dbReference>
<dbReference type="Pfam" id="PF12704">
    <property type="entry name" value="MacB_PCD"/>
    <property type="match status" value="1"/>
</dbReference>
<keyword evidence="2" id="KW-1003">Cell membrane</keyword>
<keyword evidence="4 7" id="KW-1133">Transmembrane helix</keyword>
<gene>
    <name evidence="10" type="ORF">H8S64_07850</name>
</gene>
<feature type="transmembrane region" description="Helical" evidence="7">
    <location>
        <begin position="385"/>
        <end position="407"/>
    </location>
</feature>
<reference evidence="10 11" key="1">
    <citation type="submission" date="2020-08" db="EMBL/GenBank/DDBJ databases">
        <title>Genome public.</title>
        <authorList>
            <person name="Liu C."/>
            <person name="Sun Q."/>
        </authorList>
    </citation>
    <scope>NUCLEOTIDE SEQUENCE [LARGE SCALE GENOMIC DNA]</scope>
    <source>
        <strain evidence="10 11">NSJ-56</strain>
    </source>
</reference>
<dbReference type="PANTHER" id="PTHR30572">
    <property type="entry name" value="MEMBRANE COMPONENT OF TRANSPORTER-RELATED"/>
    <property type="match status" value="1"/>
</dbReference>
<comment type="subcellular location">
    <subcellularLocation>
        <location evidence="1">Cell membrane</location>
        <topology evidence="1">Multi-pass membrane protein</topology>
    </subcellularLocation>
</comment>
<dbReference type="EMBL" id="JACOOH010000003">
    <property type="protein sequence ID" value="MBC5621008.1"/>
    <property type="molecule type" value="Genomic_DNA"/>
</dbReference>
<feature type="transmembrane region" description="Helical" evidence="7">
    <location>
        <begin position="329"/>
        <end position="355"/>
    </location>
</feature>
<evidence type="ECO:0000313" key="11">
    <source>
        <dbReference type="Proteomes" id="UP000646484"/>
    </source>
</evidence>
<evidence type="ECO:0000256" key="6">
    <source>
        <dbReference type="ARBA" id="ARBA00038076"/>
    </source>
</evidence>
<dbReference type="InterPro" id="IPR025857">
    <property type="entry name" value="MacB_PCD"/>
</dbReference>
<accession>A0ABR7CZB2</accession>
<evidence type="ECO:0000259" key="8">
    <source>
        <dbReference type="Pfam" id="PF02687"/>
    </source>
</evidence>
<comment type="caution">
    <text evidence="10">The sequence shown here is derived from an EMBL/GenBank/DDBJ whole genome shotgun (WGS) entry which is preliminary data.</text>
</comment>
<sequence length="424" mass="47431">MKIRFDIWYEIISTVRRNKLRTFLTGFSVAWGIFMLIVLLGSGNGLMNGFQSNFADRATNSIKVYGSRTSKTFEGMQKGRVIQLDNTDMLNTETKFPAHVGVAGAILKMNNRTISKGDEYVVCSLVGVEPSYVEIEPYRVAENNGRFINKLDLDERRKVIVIHPRTAETLFKGRNAVGEYVNVNGIAYKVVGVYVQNKERNDQDAFVPFTTAQNVYIKGDKIDQILFTTKGLDTREKGDAFEQSYKEVLAAHHRFDPTDRSAVWLWNRFTFFLQFLDAQQIIQIAIWVIGIFTLLSGVVGVSNIMLITVKERTKEFGIRKALGASPASILWLIILESIIITTFFGYIGMVGGIALTEWGARLFDAQAVAESTDFLQFTIFKDPTVGLGTALSFIVLLVIAGTLAGFFPARKAVQIKPIEALRAD</sequence>
<evidence type="ECO:0000256" key="4">
    <source>
        <dbReference type="ARBA" id="ARBA00022989"/>
    </source>
</evidence>
<proteinExistence type="inferred from homology"/>
<feature type="transmembrane region" description="Helical" evidence="7">
    <location>
        <begin position="284"/>
        <end position="309"/>
    </location>
</feature>
<comment type="similarity">
    <text evidence="6">Belongs to the ABC-4 integral membrane protein family.</text>
</comment>
<evidence type="ECO:0000256" key="1">
    <source>
        <dbReference type="ARBA" id="ARBA00004651"/>
    </source>
</evidence>
<dbReference type="InterPro" id="IPR050250">
    <property type="entry name" value="Macrolide_Exporter_MacB"/>
</dbReference>
<organism evidence="10 11">
    <name type="scientific">Butyricimonas hominis</name>
    <dbReference type="NCBI Taxonomy" id="2763032"/>
    <lineage>
        <taxon>Bacteria</taxon>
        <taxon>Pseudomonadati</taxon>
        <taxon>Bacteroidota</taxon>
        <taxon>Bacteroidia</taxon>
        <taxon>Bacteroidales</taxon>
        <taxon>Odoribacteraceae</taxon>
        <taxon>Butyricimonas</taxon>
    </lineage>
</organism>
<feature type="transmembrane region" description="Helical" evidence="7">
    <location>
        <begin position="20"/>
        <end position="41"/>
    </location>
</feature>
<feature type="domain" description="ABC3 transporter permease C-terminal" evidence="8">
    <location>
        <begin position="288"/>
        <end position="417"/>
    </location>
</feature>
<evidence type="ECO:0000256" key="7">
    <source>
        <dbReference type="SAM" id="Phobius"/>
    </source>
</evidence>
<protein>
    <submittedName>
        <fullName evidence="10">ABC transporter permease</fullName>
    </submittedName>
</protein>
<name>A0ABR7CZB2_9BACT</name>
<evidence type="ECO:0000259" key="9">
    <source>
        <dbReference type="Pfam" id="PF12704"/>
    </source>
</evidence>
<keyword evidence="3 7" id="KW-0812">Transmembrane</keyword>
<dbReference type="PANTHER" id="PTHR30572:SF4">
    <property type="entry name" value="ABC TRANSPORTER PERMEASE YTRF"/>
    <property type="match status" value="1"/>
</dbReference>
<dbReference type="Pfam" id="PF02687">
    <property type="entry name" value="FtsX"/>
    <property type="match status" value="1"/>
</dbReference>
<keyword evidence="11" id="KW-1185">Reference proteome</keyword>
<evidence type="ECO:0000256" key="2">
    <source>
        <dbReference type="ARBA" id="ARBA00022475"/>
    </source>
</evidence>
<dbReference type="Proteomes" id="UP000646484">
    <property type="component" value="Unassembled WGS sequence"/>
</dbReference>
<dbReference type="InterPro" id="IPR003838">
    <property type="entry name" value="ABC3_permease_C"/>
</dbReference>
<evidence type="ECO:0000256" key="3">
    <source>
        <dbReference type="ARBA" id="ARBA00022692"/>
    </source>
</evidence>